<dbReference type="Proteomes" id="UP000308697">
    <property type="component" value="Unassembled WGS sequence"/>
</dbReference>
<dbReference type="EMBL" id="SUMB01000002">
    <property type="protein sequence ID" value="TJZ57214.1"/>
    <property type="molecule type" value="Genomic_DNA"/>
</dbReference>
<evidence type="ECO:0000313" key="3">
    <source>
        <dbReference type="Proteomes" id="UP000308697"/>
    </source>
</evidence>
<name>A0A4U0P3I1_9ACTN</name>
<comment type="caution">
    <text evidence="2">The sequence shown here is derived from an EMBL/GenBank/DDBJ whole genome shotgun (WGS) entry which is preliminary data.</text>
</comment>
<protein>
    <submittedName>
        <fullName evidence="2">Uncharacterized protein</fullName>
    </submittedName>
</protein>
<evidence type="ECO:0000256" key="1">
    <source>
        <dbReference type="SAM" id="MobiDB-lite"/>
    </source>
</evidence>
<gene>
    <name evidence="2" type="ORF">FCH28_07175</name>
</gene>
<accession>A0A4U0P3I1</accession>
<dbReference type="RefSeq" id="WP_136738833.1">
    <property type="nucleotide sequence ID" value="NZ_SUMB01000002.1"/>
</dbReference>
<feature type="region of interest" description="Disordered" evidence="1">
    <location>
        <begin position="45"/>
        <end position="65"/>
    </location>
</feature>
<reference evidence="2 3" key="1">
    <citation type="submission" date="2019-04" db="EMBL/GenBank/DDBJ databases">
        <title>Streptomyces piniterrae sp. nov., a heliquinomycin-producing actinomycete isolated from rhizosphere soil of Pinus yunnanensis.</title>
        <authorList>
            <person name="Zhuang X."/>
            <person name="Zhao J."/>
        </authorList>
    </citation>
    <scope>NUCLEOTIDE SEQUENCE [LARGE SCALE GENOMIC DNA]</scope>
    <source>
        <strain evidence="3">jys28</strain>
    </source>
</reference>
<organism evidence="2 3">
    <name type="scientific">Streptomyces piniterrae</name>
    <dbReference type="NCBI Taxonomy" id="2571125"/>
    <lineage>
        <taxon>Bacteria</taxon>
        <taxon>Bacillati</taxon>
        <taxon>Actinomycetota</taxon>
        <taxon>Actinomycetes</taxon>
        <taxon>Kitasatosporales</taxon>
        <taxon>Streptomycetaceae</taxon>
        <taxon>Streptomyces</taxon>
    </lineage>
</organism>
<keyword evidence="3" id="KW-1185">Reference proteome</keyword>
<dbReference type="AlphaFoldDB" id="A0A4U0P3I1"/>
<proteinExistence type="predicted"/>
<sequence>MDGPEGLMSPNRYEQVLAQVVAELRSCSAVTVHRDAIAVESAAEGLNGLSPAQRAEHSPLLARDL</sequence>
<evidence type="ECO:0000313" key="2">
    <source>
        <dbReference type="EMBL" id="TJZ57214.1"/>
    </source>
</evidence>